<organism evidence="8 9">
    <name type="scientific">Hyphodiscus hymeniophilus</name>
    <dbReference type="NCBI Taxonomy" id="353542"/>
    <lineage>
        <taxon>Eukaryota</taxon>
        <taxon>Fungi</taxon>
        <taxon>Dikarya</taxon>
        <taxon>Ascomycota</taxon>
        <taxon>Pezizomycotina</taxon>
        <taxon>Leotiomycetes</taxon>
        <taxon>Helotiales</taxon>
        <taxon>Hyphodiscaceae</taxon>
        <taxon>Hyphodiscus</taxon>
    </lineage>
</organism>
<evidence type="ECO:0000256" key="2">
    <source>
        <dbReference type="ARBA" id="ARBA00004584"/>
    </source>
</evidence>
<dbReference type="PANTHER" id="PTHR14582">
    <property type="entry name" value="INNER KINETOCHORE SUBUNIT MAL2"/>
    <property type="match status" value="1"/>
</dbReference>
<feature type="compositionally biased region" description="Polar residues" evidence="7">
    <location>
        <begin position="75"/>
        <end position="84"/>
    </location>
</feature>
<comment type="caution">
    <text evidence="8">The sequence shown here is derived from an EMBL/GenBank/DDBJ whole genome shotgun (WGS) entry which is preliminary data.</text>
</comment>
<dbReference type="GO" id="GO:0005634">
    <property type="term" value="C:nucleus"/>
    <property type="evidence" value="ECO:0007669"/>
    <property type="project" value="UniProtKB-SubCell"/>
</dbReference>
<evidence type="ECO:0000256" key="5">
    <source>
        <dbReference type="ARBA" id="ARBA00023242"/>
    </source>
</evidence>
<keyword evidence="5" id="KW-0539">Nucleus</keyword>
<dbReference type="Pfam" id="PF09496">
    <property type="entry name" value="CENP-O"/>
    <property type="match status" value="1"/>
</dbReference>
<evidence type="ECO:0008006" key="10">
    <source>
        <dbReference type="Google" id="ProtNLM"/>
    </source>
</evidence>
<evidence type="ECO:0000313" key="9">
    <source>
        <dbReference type="Proteomes" id="UP000785200"/>
    </source>
</evidence>
<accession>A0A9P7AUP0</accession>
<dbReference type="AlphaFoldDB" id="A0A9P7AUP0"/>
<keyword evidence="4" id="KW-0158">Chromosome</keyword>
<keyword evidence="9" id="KW-1185">Reference proteome</keyword>
<feature type="region of interest" description="Disordered" evidence="7">
    <location>
        <begin position="68"/>
        <end position="90"/>
    </location>
</feature>
<dbReference type="InterPro" id="IPR018464">
    <property type="entry name" value="CENP-O"/>
</dbReference>
<gene>
    <name evidence="8" type="ORF">D0Z07_6145</name>
</gene>
<comment type="similarity">
    <text evidence="3">Belongs to the CENP-O/MCM21 family.</text>
</comment>
<keyword evidence="6" id="KW-0137">Centromere</keyword>
<dbReference type="OrthoDB" id="10050372at2759"/>
<proteinExistence type="inferred from homology"/>
<evidence type="ECO:0000256" key="4">
    <source>
        <dbReference type="ARBA" id="ARBA00022454"/>
    </source>
</evidence>
<dbReference type="PANTHER" id="PTHR14582:SF1">
    <property type="entry name" value="CENTROMERE PROTEIN O"/>
    <property type="match status" value="1"/>
</dbReference>
<name>A0A9P7AUP0_9HELO</name>
<evidence type="ECO:0000256" key="7">
    <source>
        <dbReference type="SAM" id="MobiDB-lite"/>
    </source>
</evidence>
<evidence type="ECO:0000256" key="3">
    <source>
        <dbReference type="ARBA" id="ARBA00007321"/>
    </source>
</evidence>
<dbReference type="Proteomes" id="UP000785200">
    <property type="component" value="Unassembled WGS sequence"/>
</dbReference>
<protein>
    <recommendedName>
        <fullName evidence="10">Cenp-O kinetochore centromere component</fullName>
    </recommendedName>
</protein>
<dbReference type="EMBL" id="VNKQ01000014">
    <property type="protein sequence ID" value="KAG0646947.1"/>
    <property type="molecule type" value="Genomic_DNA"/>
</dbReference>
<dbReference type="GO" id="GO:0031511">
    <property type="term" value="C:Mis6-Sim4 complex"/>
    <property type="evidence" value="ECO:0007669"/>
    <property type="project" value="TreeGrafter"/>
</dbReference>
<reference evidence="8" key="1">
    <citation type="submission" date="2019-07" db="EMBL/GenBank/DDBJ databases">
        <title>Hyphodiscus hymeniophilus genome sequencing and assembly.</title>
        <authorList>
            <person name="Kramer G."/>
            <person name="Nodwell J."/>
        </authorList>
    </citation>
    <scope>NUCLEOTIDE SEQUENCE</scope>
    <source>
        <strain evidence="8">ATCC 34498</strain>
    </source>
</reference>
<evidence type="ECO:0000313" key="8">
    <source>
        <dbReference type="EMBL" id="KAG0646947.1"/>
    </source>
</evidence>
<sequence>MTDIESSTPEDPIEAQLDNEISDLQSQSKHPLPFLQTLLTTIVATLKTQRALQAATILSSRASKSILSHLKSRQPAPTQASQRSPEAEDGSPLISLATAQAAHNQENLYRACASITTFRIQDPDPNAVDGGNVLGIRIDVSSSGGKFARPYYVMLNKPWPGQDLLRVHRHTVPPCIPLASLAERHLPSPRIDDDIVKRKIQDLRAFVRALRREVVGYHNRSTVIKALRKTFKLDEDVKLKGRRKGKDRERVIADISAADAEAKQVRIEWVDGRVGRAIIGEKGEVLKCAVFGEDGRDYVNERRILGVHGEGTMDGIGERLLEGIY</sequence>
<evidence type="ECO:0000256" key="1">
    <source>
        <dbReference type="ARBA" id="ARBA00004123"/>
    </source>
</evidence>
<evidence type="ECO:0000256" key="6">
    <source>
        <dbReference type="ARBA" id="ARBA00023328"/>
    </source>
</evidence>
<comment type="subcellular location">
    <subcellularLocation>
        <location evidence="2">Chromosome</location>
        <location evidence="2">Centromere</location>
    </subcellularLocation>
    <subcellularLocation>
        <location evidence="1">Nucleus</location>
    </subcellularLocation>
</comment>